<sequence length="458" mass="50014">MSSPTLSRRGQTRLENEVDIPGYSVTSKFYHDALNPEGIISLATAENSLLSEELAEYMNAHCHIVPSHLKYRTSVTNGFVQSTVQALPLYINDYAKPLTPVTPTHTVIGPGLGSIIAQFMWAVCDEGDGVLLTAPFYDDYRRDVIYPARAKVILARVPPEVDSLSLASISYLRTAIQESEQSGTRIRVLLLCNPHNPLARAYPTETVLAYAALAEEFNLHLLVDEVFANQVFASSRVPQPPPFTSILALPVSQPGNAAGVDPARIHVLAGPTKAFGASGIKVGALVSQHNPALVRMLNVGLRATPISAAADALFAHIFLGSVREGAEEVTELAPFARWFLDENIRRMSTAFELVGSWCDFHKLSFIPPSAGVFFIVDFDPIMPTKDSAGASLGIQERLDAAVAAMLRCGVFIKPTTTFADPIVTRFRMTFTLPEKQMRLALRRLEMAFGLSEWPGPQH</sequence>
<name>A0A9P3GBX7_9APHY</name>
<accession>A0A9P3GBX7</accession>
<dbReference type="Gene3D" id="3.40.640.10">
    <property type="entry name" value="Type I PLP-dependent aspartate aminotransferase-like (Major domain)"/>
    <property type="match status" value="1"/>
</dbReference>
<dbReference type="InterPro" id="IPR015421">
    <property type="entry name" value="PyrdxlP-dep_Trfase_major"/>
</dbReference>
<dbReference type="Pfam" id="PF00155">
    <property type="entry name" value="Aminotran_1_2"/>
    <property type="match status" value="1"/>
</dbReference>
<evidence type="ECO:0000313" key="4">
    <source>
        <dbReference type="Proteomes" id="UP000703269"/>
    </source>
</evidence>
<comment type="caution">
    <text evidence="3">The sequence shown here is derived from an EMBL/GenBank/DDBJ whole genome shotgun (WGS) entry which is preliminary data.</text>
</comment>
<evidence type="ECO:0000313" key="3">
    <source>
        <dbReference type="EMBL" id="GJE91544.1"/>
    </source>
</evidence>
<dbReference type="OrthoDB" id="7042322at2759"/>
<feature type="domain" description="Aminotransferase class I/classII large" evidence="2">
    <location>
        <begin position="92"/>
        <end position="444"/>
    </location>
</feature>
<keyword evidence="3" id="KW-0032">Aminotransferase</keyword>
<gene>
    <name evidence="3" type="ORF">PsYK624_076940</name>
</gene>
<dbReference type="GO" id="GO:0008483">
    <property type="term" value="F:transaminase activity"/>
    <property type="evidence" value="ECO:0007669"/>
    <property type="project" value="UniProtKB-KW"/>
</dbReference>
<keyword evidence="1" id="KW-0663">Pyridoxal phosphate</keyword>
<evidence type="ECO:0000256" key="1">
    <source>
        <dbReference type="ARBA" id="ARBA00022898"/>
    </source>
</evidence>
<dbReference type="CDD" id="cd00609">
    <property type="entry name" value="AAT_like"/>
    <property type="match status" value="1"/>
</dbReference>
<dbReference type="GO" id="GO:0030170">
    <property type="term" value="F:pyridoxal phosphate binding"/>
    <property type="evidence" value="ECO:0007669"/>
    <property type="project" value="InterPro"/>
</dbReference>
<dbReference type="GO" id="GO:0006520">
    <property type="term" value="P:amino acid metabolic process"/>
    <property type="evidence" value="ECO:0007669"/>
    <property type="project" value="TreeGrafter"/>
</dbReference>
<dbReference type="InterPro" id="IPR015422">
    <property type="entry name" value="PyrdxlP-dep_Trfase_small"/>
</dbReference>
<proteinExistence type="predicted"/>
<reference evidence="3 4" key="1">
    <citation type="submission" date="2021-08" db="EMBL/GenBank/DDBJ databases">
        <title>Draft Genome Sequence of Phanerochaete sordida strain YK-624.</title>
        <authorList>
            <person name="Mori T."/>
            <person name="Dohra H."/>
            <person name="Suzuki T."/>
            <person name="Kawagishi H."/>
            <person name="Hirai H."/>
        </authorList>
    </citation>
    <scope>NUCLEOTIDE SEQUENCE [LARGE SCALE GENOMIC DNA]</scope>
    <source>
        <strain evidence="3 4">YK-624</strain>
    </source>
</reference>
<dbReference type="Gene3D" id="3.90.1150.10">
    <property type="entry name" value="Aspartate Aminotransferase, domain 1"/>
    <property type="match status" value="1"/>
</dbReference>
<dbReference type="InterPro" id="IPR050478">
    <property type="entry name" value="Ethylene_sulfur-biosynth"/>
</dbReference>
<dbReference type="PANTHER" id="PTHR43795:SF39">
    <property type="entry name" value="AMINOTRANSFERASE CLASS I_CLASSII DOMAIN-CONTAINING PROTEIN"/>
    <property type="match status" value="1"/>
</dbReference>
<dbReference type="InterPro" id="IPR015424">
    <property type="entry name" value="PyrdxlP-dep_Trfase"/>
</dbReference>
<protein>
    <submittedName>
        <fullName evidence="3">Aspartate aminotransferase like domain-containing protein</fullName>
    </submittedName>
</protein>
<dbReference type="InterPro" id="IPR004839">
    <property type="entry name" value="Aminotransferase_I/II_large"/>
</dbReference>
<dbReference type="SUPFAM" id="SSF53383">
    <property type="entry name" value="PLP-dependent transferases"/>
    <property type="match status" value="1"/>
</dbReference>
<dbReference type="EMBL" id="BPQB01000022">
    <property type="protein sequence ID" value="GJE91544.1"/>
    <property type="molecule type" value="Genomic_DNA"/>
</dbReference>
<keyword evidence="3" id="KW-0808">Transferase</keyword>
<dbReference type="Proteomes" id="UP000703269">
    <property type="component" value="Unassembled WGS sequence"/>
</dbReference>
<dbReference type="PANTHER" id="PTHR43795">
    <property type="entry name" value="BIFUNCTIONAL ASPARTATE AMINOTRANSFERASE AND GLUTAMATE/ASPARTATE-PREPHENATE AMINOTRANSFERASE-RELATED"/>
    <property type="match status" value="1"/>
</dbReference>
<organism evidence="3 4">
    <name type="scientific">Phanerochaete sordida</name>
    <dbReference type="NCBI Taxonomy" id="48140"/>
    <lineage>
        <taxon>Eukaryota</taxon>
        <taxon>Fungi</taxon>
        <taxon>Dikarya</taxon>
        <taxon>Basidiomycota</taxon>
        <taxon>Agaricomycotina</taxon>
        <taxon>Agaricomycetes</taxon>
        <taxon>Polyporales</taxon>
        <taxon>Phanerochaetaceae</taxon>
        <taxon>Phanerochaete</taxon>
    </lineage>
</organism>
<evidence type="ECO:0000259" key="2">
    <source>
        <dbReference type="Pfam" id="PF00155"/>
    </source>
</evidence>
<keyword evidence="4" id="KW-1185">Reference proteome</keyword>
<dbReference type="AlphaFoldDB" id="A0A9P3GBX7"/>